<evidence type="ECO:0000313" key="2">
    <source>
        <dbReference type="Proteomes" id="UP000003704"/>
    </source>
</evidence>
<dbReference type="Proteomes" id="UP000003704">
    <property type="component" value="Unassembled WGS sequence"/>
</dbReference>
<proteinExistence type="predicted"/>
<evidence type="ECO:0000313" key="1">
    <source>
        <dbReference type="EMBL" id="EIT67843.1"/>
    </source>
</evidence>
<dbReference type="AlphaFoldDB" id="I8T2D8"/>
<sequence length="52" mass="5585">MPMHWPCRSAREWVCNTGLRSKTYGSIAASVASKPARWKSLSGGVHAEALAA</sequence>
<gene>
    <name evidence="1" type="ORF">WQQ_42780</name>
</gene>
<comment type="caution">
    <text evidence="1">The sequence shown here is derived from an EMBL/GenBank/DDBJ whole genome shotgun (WGS) entry which is preliminary data.</text>
</comment>
<dbReference type="EMBL" id="AKGD01000004">
    <property type="protein sequence ID" value="EIT67843.1"/>
    <property type="molecule type" value="Genomic_DNA"/>
</dbReference>
<organism evidence="1 2">
    <name type="scientific">Hydrocarboniphaga effusa AP103</name>
    <dbReference type="NCBI Taxonomy" id="1172194"/>
    <lineage>
        <taxon>Bacteria</taxon>
        <taxon>Pseudomonadati</taxon>
        <taxon>Pseudomonadota</taxon>
        <taxon>Gammaproteobacteria</taxon>
        <taxon>Nevskiales</taxon>
        <taxon>Nevskiaceae</taxon>
        <taxon>Hydrocarboniphaga</taxon>
    </lineage>
</organism>
<accession>I8T2D8</accession>
<keyword evidence="2" id="KW-1185">Reference proteome</keyword>
<name>I8T2D8_9GAMM</name>
<reference evidence="1 2" key="1">
    <citation type="journal article" date="2012" name="J. Bacteriol.">
        <title>Genome Sequence of n-Alkane-Degrading Hydrocarboniphaga effusa Strain AP103T (ATCC BAA-332T).</title>
        <authorList>
            <person name="Chang H.K."/>
            <person name="Zylstra G.J."/>
            <person name="Chae J.C."/>
        </authorList>
    </citation>
    <scope>NUCLEOTIDE SEQUENCE [LARGE SCALE GENOMIC DNA]</scope>
    <source>
        <strain evidence="1 2">AP103</strain>
    </source>
</reference>
<protein>
    <submittedName>
        <fullName evidence="1">Uncharacterized protein</fullName>
    </submittedName>
</protein>